<sequence length="77" mass="8510">MTEACCPLSDTDLTCLVKPRTGVRTLCYQAGSEVCTSNQDPDHVPRTCCSGARFSVLLNRWYAAMIIRCVEGVHDSR</sequence>
<dbReference type="EMBL" id="PZQS01000006">
    <property type="protein sequence ID" value="PVD29350.1"/>
    <property type="molecule type" value="Genomic_DNA"/>
</dbReference>
<accession>A0A2T7P7E8</accession>
<name>A0A2T7P7E8_POMCA</name>
<gene>
    <name evidence="1" type="ORF">C0Q70_11948</name>
</gene>
<reference evidence="1 2" key="1">
    <citation type="submission" date="2018-04" db="EMBL/GenBank/DDBJ databases">
        <title>The genome of golden apple snail Pomacea canaliculata provides insight into stress tolerance and invasive adaptation.</title>
        <authorList>
            <person name="Liu C."/>
            <person name="Liu B."/>
            <person name="Ren Y."/>
            <person name="Zhang Y."/>
            <person name="Wang H."/>
            <person name="Li S."/>
            <person name="Jiang F."/>
            <person name="Yin L."/>
            <person name="Zhang G."/>
            <person name="Qian W."/>
            <person name="Fan W."/>
        </authorList>
    </citation>
    <scope>NUCLEOTIDE SEQUENCE [LARGE SCALE GENOMIC DNA]</scope>
    <source>
        <strain evidence="1">SZHN2017</strain>
        <tissue evidence="1">Muscle</tissue>
    </source>
</reference>
<proteinExistence type="predicted"/>
<dbReference type="Proteomes" id="UP000245119">
    <property type="component" value="Linkage Group LG6"/>
</dbReference>
<comment type="caution">
    <text evidence="1">The sequence shown here is derived from an EMBL/GenBank/DDBJ whole genome shotgun (WGS) entry which is preliminary data.</text>
</comment>
<dbReference type="OrthoDB" id="6088898at2759"/>
<evidence type="ECO:0000313" key="1">
    <source>
        <dbReference type="EMBL" id="PVD29350.1"/>
    </source>
</evidence>
<dbReference type="AlphaFoldDB" id="A0A2T7P7E8"/>
<organism evidence="1 2">
    <name type="scientific">Pomacea canaliculata</name>
    <name type="common">Golden apple snail</name>
    <dbReference type="NCBI Taxonomy" id="400727"/>
    <lineage>
        <taxon>Eukaryota</taxon>
        <taxon>Metazoa</taxon>
        <taxon>Spiralia</taxon>
        <taxon>Lophotrochozoa</taxon>
        <taxon>Mollusca</taxon>
        <taxon>Gastropoda</taxon>
        <taxon>Caenogastropoda</taxon>
        <taxon>Architaenioglossa</taxon>
        <taxon>Ampullarioidea</taxon>
        <taxon>Ampullariidae</taxon>
        <taxon>Pomacea</taxon>
    </lineage>
</organism>
<protein>
    <submittedName>
        <fullName evidence="1">Uncharacterized protein</fullName>
    </submittedName>
</protein>
<keyword evidence="2" id="KW-1185">Reference proteome</keyword>
<evidence type="ECO:0000313" key="2">
    <source>
        <dbReference type="Proteomes" id="UP000245119"/>
    </source>
</evidence>